<feature type="region of interest" description="Disordered" evidence="2">
    <location>
        <begin position="270"/>
        <end position="289"/>
    </location>
</feature>
<dbReference type="PANTHER" id="PTHR34547">
    <property type="entry name" value="YACP-LIKE NYN DOMAIN PROTEIN"/>
    <property type="match status" value="1"/>
</dbReference>
<feature type="compositionally biased region" description="Basic and acidic residues" evidence="2">
    <location>
        <begin position="272"/>
        <end position="286"/>
    </location>
</feature>
<accession>A0A930VNR5</accession>
<dbReference type="Proteomes" id="UP000660668">
    <property type="component" value="Unassembled WGS sequence"/>
</dbReference>
<evidence type="ECO:0000313" key="3">
    <source>
        <dbReference type="EMBL" id="MBF4769006.1"/>
    </source>
</evidence>
<dbReference type="RefSeq" id="WP_194697150.1">
    <property type="nucleotide sequence ID" value="NZ_JADKPO010000019.1"/>
</dbReference>
<dbReference type="AlphaFoldDB" id="A0A930VNR5"/>
<dbReference type="PANTHER" id="PTHR34547:SF1">
    <property type="entry name" value="YACP-LIKE NYN DOMAIN PROTEIN"/>
    <property type="match status" value="1"/>
</dbReference>
<dbReference type="Pfam" id="PF05991">
    <property type="entry name" value="NYN_YacP"/>
    <property type="match status" value="1"/>
</dbReference>
<protein>
    <submittedName>
        <fullName evidence="3">NYN domain-containing protein</fullName>
    </submittedName>
</protein>
<name>A0A930VNR5_9ACTN</name>
<sequence length="431" mass="46081">MATHPVGSDASPYDDLAALPDGVRGRVLALTAEVLPLVAGLPPAVRRVAGFAPNRRARLGGSAIGEALLDDDLRERVAVQVAALATKDDDRVEVAARAWLSREDGWSDLVGQAGSTAEDVRGGRDAAELARVRDRLEAAEQAAREARAKSKAQLEEYKTENATLRRKLGESRTAERQARETAEEALRLAEEARARTAALEAGQDKELRRLRARVEQLEAEQAAQRREERRTSRADRDEATVRARLLLDSVIEAAAGLRRELALPAVSGAPGDRVEAELAESGDDRAPTTVSVLTSGSLLEQVLSMPRSRLLIDGYNVSKSAWAQSSLEAQRQRLLRSIAPLVSRTGAETTVVFDAANLTSRPVVAAPRGVKVVFSPPGVIADDVLRDLVAAEPPGRAVVVVTDDQAVVRDARAAGSRVASAAALIELLDRG</sequence>
<feature type="coiled-coil region" evidence="1">
    <location>
        <begin position="126"/>
        <end position="234"/>
    </location>
</feature>
<comment type="caution">
    <text evidence="3">The sequence shown here is derived from an EMBL/GenBank/DDBJ whole genome shotgun (WGS) entry which is preliminary data.</text>
</comment>
<keyword evidence="1" id="KW-0175">Coiled coil</keyword>
<evidence type="ECO:0000313" key="4">
    <source>
        <dbReference type="Proteomes" id="UP000660668"/>
    </source>
</evidence>
<evidence type="ECO:0000256" key="2">
    <source>
        <dbReference type="SAM" id="MobiDB-lite"/>
    </source>
</evidence>
<dbReference type="EMBL" id="JADKPO010000019">
    <property type="protein sequence ID" value="MBF4769006.1"/>
    <property type="molecule type" value="Genomic_DNA"/>
</dbReference>
<evidence type="ECO:0000256" key="1">
    <source>
        <dbReference type="SAM" id="Coils"/>
    </source>
</evidence>
<dbReference type="InterPro" id="IPR010298">
    <property type="entry name" value="YacP-like"/>
</dbReference>
<proteinExistence type="predicted"/>
<gene>
    <name evidence="3" type="ORF">ISU10_14660</name>
</gene>
<organism evidence="3 4">
    <name type="scientific">Nocardioides agariphilus</name>
    <dbReference type="NCBI Taxonomy" id="433664"/>
    <lineage>
        <taxon>Bacteria</taxon>
        <taxon>Bacillati</taxon>
        <taxon>Actinomycetota</taxon>
        <taxon>Actinomycetes</taxon>
        <taxon>Propionibacteriales</taxon>
        <taxon>Nocardioidaceae</taxon>
        <taxon>Nocardioides</taxon>
    </lineage>
</organism>
<reference evidence="3" key="1">
    <citation type="submission" date="2020-11" db="EMBL/GenBank/DDBJ databases">
        <title>Nocardioides cynanchi sp. nov., isolated from soil of rhizosphere of Cynanchum wilfordii.</title>
        <authorList>
            <person name="Lee J.-S."/>
            <person name="Suh M.K."/>
            <person name="Kim J.-S."/>
        </authorList>
    </citation>
    <scope>NUCLEOTIDE SEQUENCE</scope>
    <source>
        <strain evidence="3">KCTC 19276</strain>
    </source>
</reference>
<keyword evidence="4" id="KW-1185">Reference proteome</keyword>